<accession>A0ABN8IX82</accession>
<keyword evidence="2" id="KW-1185">Reference proteome</keyword>
<feature type="non-terminal residue" evidence="1">
    <location>
        <position position="87"/>
    </location>
</feature>
<proteinExistence type="predicted"/>
<evidence type="ECO:0008006" key="3">
    <source>
        <dbReference type="Google" id="ProtNLM"/>
    </source>
</evidence>
<dbReference type="EMBL" id="OW152816">
    <property type="protein sequence ID" value="CAH2066747.1"/>
    <property type="molecule type" value="Genomic_DNA"/>
</dbReference>
<gene>
    <name evidence="1" type="ORF">IPOD504_LOCUS13565</name>
</gene>
<dbReference type="Proteomes" id="UP000837857">
    <property type="component" value="Chromosome 4"/>
</dbReference>
<evidence type="ECO:0000313" key="1">
    <source>
        <dbReference type="EMBL" id="CAH2066747.1"/>
    </source>
</evidence>
<evidence type="ECO:0000313" key="2">
    <source>
        <dbReference type="Proteomes" id="UP000837857"/>
    </source>
</evidence>
<protein>
    <recommendedName>
        <fullName evidence="3">Ribosomal protein L4</fullName>
    </recommendedName>
</protein>
<sequence>MVFFIFELGNDEPNCSARMSITLPDMLLFLFNRQIKQIKVTVNLARYLQKRQSVGGALALAQPFGKSKRRGRRNYGASAINTLAFYR</sequence>
<reference evidence="1" key="1">
    <citation type="submission" date="2022-03" db="EMBL/GenBank/DDBJ databases">
        <authorList>
            <person name="Martin H S."/>
        </authorList>
    </citation>
    <scope>NUCLEOTIDE SEQUENCE</scope>
</reference>
<name>A0ABN8IX82_9NEOP</name>
<organism evidence="1 2">
    <name type="scientific">Iphiclides podalirius</name>
    <name type="common">scarce swallowtail</name>
    <dbReference type="NCBI Taxonomy" id="110791"/>
    <lineage>
        <taxon>Eukaryota</taxon>
        <taxon>Metazoa</taxon>
        <taxon>Ecdysozoa</taxon>
        <taxon>Arthropoda</taxon>
        <taxon>Hexapoda</taxon>
        <taxon>Insecta</taxon>
        <taxon>Pterygota</taxon>
        <taxon>Neoptera</taxon>
        <taxon>Endopterygota</taxon>
        <taxon>Lepidoptera</taxon>
        <taxon>Glossata</taxon>
        <taxon>Ditrysia</taxon>
        <taxon>Papilionoidea</taxon>
        <taxon>Papilionidae</taxon>
        <taxon>Papilioninae</taxon>
        <taxon>Iphiclides</taxon>
    </lineage>
</organism>